<name>A0AA35X8M9_GEOBA</name>
<reference evidence="4" key="1">
    <citation type="submission" date="2023-03" db="EMBL/GenBank/DDBJ databases">
        <authorList>
            <person name="Steffen K."/>
            <person name="Cardenas P."/>
        </authorList>
    </citation>
    <scope>NUCLEOTIDE SEQUENCE</scope>
</reference>
<evidence type="ECO:0000313" key="5">
    <source>
        <dbReference type="Proteomes" id="UP001174909"/>
    </source>
</evidence>
<feature type="repeat" description="ANK" evidence="3">
    <location>
        <begin position="32"/>
        <end position="64"/>
    </location>
</feature>
<dbReference type="PANTHER" id="PTHR24166">
    <property type="entry name" value="ROLLING PEBBLES, ISOFORM B"/>
    <property type="match status" value="1"/>
</dbReference>
<accession>A0AA35X8M9</accession>
<dbReference type="Gene3D" id="1.25.40.20">
    <property type="entry name" value="Ankyrin repeat-containing domain"/>
    <property type="match status" value="1"/>
</dbReference>
<evidence type="ECO:0000256" key="1">
    <source>
        <dbReference type="ARBA" id="ARBA00022737"/>
    </source>
</evidence>
<dbReference type="PROSITE" id="PS50297">
    <property type="entry name" value="ANK_REP_REGION"/>
    <property type="match status" value="2"/>
</dbReference>
<dbReference type="EMBL" id="CASHTH010003257">
    <property type="protein sequence ID" value="CAI8042325.1"/>
    <property type="molecule type" value="Genomic_DNA"/>
</dbReference>
<gene>
    <name evidence="4" type="ORF">GBAR_LOCUS23522</name>
</gene>
<dbReference type="InterPro" id="IPR002110">
    <property type="entry name" value="Ankyrin_rpt"/>
</dbReference>
<feature type="repeat" description="ANK" evidence="3">
    <location>
        <begin position="1"/>
        <end position="31"/>
    </location>
</feature>
<evidence type="ECO:0000313" key="4">
    <source>
        <dbReference type="EMBL" id="CAI8042325.1"/>
    </source>
</evidence>
<organism evidence="4 5">
    <name type="scientific">Geodia barretti</name>
    <name type="common">Barrett's horny sponge</name>
    <dbReference type="NCBI Taxonomy" id="519541"/>
    <lineage>
        <taxon>Eukaryota</taxon>
        <taxon>Metazoa</taxon>
        <taxon>Porifera</taxon>
        <taxon>Demospongiae</taxon>
        <taxon>Heteroscleromorpha</taxon>
        <taxon>Tetractinellida</taxon>
        <taxon>Astrophorina</taxon>
        <taxon>Geodiidae</taxon>
        <taxon>Geodia</taxon>
    </lineage>
</organism>
<dbReference type="SMART" id="SM00248">
    <property type="entry name" value="ANK"/>
    <property type="match status" value="2"/>
</dbReference>
<dbReference type="InterPro" id="IPR036770">
    <property type="entry name" value="Ankyrin_rpt-contain_sf"/>
</dbReference>
<dbReference type="SUPFAM" id="SSF48403">
    <property type="entry name" value="Ankyrin repeat"/>
    <property type="match status" value="1"/>
</dbReference>
<dbReference type="PROSITE" id="PS50088">
    <property type="entry name" value="ANK_REPEAT"/>
    <property type="match status" value="2"/>
</dbReference>
<sequence>ATPLIVASQNGHSEVVAILLRNGAGVDRARKDGVTPLFIASQNGHSEVVNILLRNGAGVDRAKKVSQSSVTA</sequence>
<feature type="non-terminal residue" evidence="4">
    <location>
        <position position="72"/>
    </location>
</feature>
<dbReference type="InterPro" id="IPR050889">
    <property type="entry name" value="Dendritic_Spine_Reg/Scaffold"/>
</dbReference>
<comment type="caution">
    <text evidence="4">The sequence shown here is derived from an EMBL/GenBank/DDBJ whole genome shotgun (WGS) entry which is preliminary data.</text>
</comment>
<keyword evidence="2 3" id="KW-0040">ANK repeat</keyword>
<dbReference type="PANTHER" id="PTHR24166:SF63">
    <property type="entry name" value="ANKYRIN REPEAT DOMAIN 29"/>
    <property type="match status" value="1"/>
</dbReference>
<proteinExistence type="predicted"/>
<evidence type="ECO:0000256" key="2">
    <source>
        <dbReference type="ARBA" id="ARBA00023043"/>
    </source>
</evidence>
<keyword evidence="1" id="KW-0677">Repeat</keyword>
<protein>
    <submittedName>
        <fullName evidence="4">Ankyrin repeat domain-containing protein 29</fullName>
    </submittedName>
</protein>
<dbReference type="Proteomes" id="UP001174909">
    <property type="component" value="Unassembled WGS sequence"/>
</dbReference>
<dbReference type="Pfam" id="PF12796">
    <property type="entry name" value="Ank_2"/>
    <property type="match status" value="1"/>
</dbReference>
<dbReference type="AlphaFoldDB" id="A0AA35X8M9"/>
<keyword evidence="5" id="KW-1185">Reference proteome</keyword>
<evidence type="ECO:0000256" key="3">
    <source>
        <dbReference type="PROSITE-ProRule" id="PRU00023"/>
    </source>
</evidence>